<dbReference type="STRING" id="96773.Tchl_1938"/>
<dbReference type="AlphaFoldDB" id="A0A1H5SHZ6"/>
<proteinExistence type="predicted"/>
<gene>
    <name evidence="1" type="ORF">Tchl_1938</name>
</gene>
<dbReference type="RefSeq" id="WP_075148215.1">
    <property type="nucleotide sequence ID" value="NZ_CP018839.1"/>
</dbReference>
<accession>A0A1H5SHZ6</accession>
<evidence type="ECO:0000313" key="2">
    <source>
        <dbReference type="Proteomes" id="UP000185739"/>
    </source>
</evidence>
<dbReference type="EMBL" id="CP018839">
    <property type="protein sequence ID" value="APR04785.1"/>
    <property type="molecule type" value="Genomic_DNA"/>
</dbReference>
<reference evidence="1 2" key="1">
    <citation type="submission" date="2016-12" db="EMBL/GenBank/DDBJ databases">
        <title>Complete genome sequence of Thauera chlorobenzoica, a Betaproteobacterium degrading haloaromatics anaerobically to CO2 and halides.</title>
        <authorList>
            <person name="Goris T."/>
            <person name="Mergelsberg M."/>
            <person name="Boll M."/>
        </authorList>
    </citation>
    <scope>NUCLEOTIDE SEQUENCE [LARGE SCALE GENOMIC DNA]</scope>
    <source>
        <strain evidence="1 2">3CB1</strain>
    </source>
</reference>
<dbReference type="KEGG" id="tcl:Tchl_1938"/>
<dbReference type="Proteomes" id="UP000185739">
    <property type="component" value="Chromosome"/>
</dbReference>
<organism evidence="1 2">
    <name type="scientific">Thauera chlorobenzoica</name>
    <dbReference type="NCBI Taxonomy" id="96773"/>
    <lineage>
        <taxon>Bacteria</taxon>
        <taxon>Pseudomonadati</taxon>
        <taxon>Pseudomonadota</taxon>
        <taxon>Betaproteobacteria</taxon>
        <taxon>Rhodocyclales</taxon>
        <taxon>Zoogloeaceae</taxon>
        <taxon>Thauera</taxon>
    </lineage>
</organism>
<protein>
    <submittedName>
        <fullName evidence="1">Uncharacterized protein</fullName>
    </submittedName>
</protein>
<evidence type="ECO:0000313" key="1">
    <source>
        <dbReference type="EMBL" id="APR04785.1"/>
    </source>
</evidence>
<name>A0A1H5SHZ6_9RHOO</name>
<keyword evidence="2" id="KW-1185">Reference proteome</keyword>
<sequence length="160" mass="16965">MKNFDALVSALDLNANGRTFDDETAARLEAWRPAVAGSWLAGSQANPLAAMQAWVIDEGRGESLDDDEFERITGLDSRFACHGVSLAGLDADEVLQAVGRLALCVLAAWRNQIREDVLDQAGLQTEHEDAASAADVFVLVAGLARSGEATGVRPVARMAA</sequence>